<sequence>MSWDYTGTQQLLHSMDDLSVAPARLEVNALNAETVSPSPYLHLIYQTITAQHKQTQRDSKKARVATKQLQVAVSKVAKTCSEIGERIAAIECRADVLESDLGAVTKQAAMHETQLSDIQWKVEDFENRQRRNNLRLIGIQEGENLFSDDREERITQYLSDIPCPELTQDEDCQLTAPIELDEIISALTALSNGKATGPDMIPIEFLKTFFEELKDDIMALFTSVQAGERVPGSWLEANIVIFLKKEKNPLLPGSYRPISLINADAKWYAKILAEVIAKYFDLAHGNGRFKILTYADDIDVTTPEPGRAIEEIEKLAVEFGEISGYALNTGQ</sequence>
<evidence type="ECO:0000313" key="1">
    <source>
        <dbReference type="EMBL" id="KAJ1207405.1"/>
    </source>
</evidence>
<name>A0AAV7W529_PLEWA</name>
<evidence type="ECO:0000313" key="2">
    <source>
        <dbReference type="Proteomes" id="UP001066276"/>
    </source>
</evidence>
<keyword evidence="2" id="KW-1185">Reference proteome</keyword>
<dbReference type="Proteomes" id="UP001066276">
    <property type="component" value="Chromosome 1_2"/>
</dbReference>
<reference evidence="1" key="1">
    <citation type="journal article" date="2022" name="bioRxiv">
        <title>Sequencing and chromosome-scale assembly of the giantPleurodeles waltlgenome.</title>
        <authorList>
            <person name="Brown T."/>
            <person name="Elewa A."/>
            <person name="Iarovenko S."/>
            <person name="Subramanian E."/>
            <person name="Araus A.J."/>
            <person name="Petzold A."/>
            <person name="Susuki M."/>
            <person name="Suzuki K.-i.T."/>
            <person name="Hayashi T."/>
            <person name="Toyoda A."/>
            <person name="Oliveira C."/>
            <person name="Osipova E."/>
            <person name="Leigh N.D."/>
            <person name="Simon A."/>
            <person name="Yun M.H."/>
        </authorList>
    </citation>
    <scope>NUCLEOTIDE SEQUENCE</scope>
    <source>
        <strain evidence="1">20211129_DDA</strain>
        <tissue evidence="1">Liver</tissue>
    </source>
</reference>
<dbReference type="EMBL" id="JANPWB010000002">
    <property type="protein sequence ID" value="KAJ1207405.1"/>
    <property type="molecule type" value="Genomic_DNA"/>
</dbReference>
<comment type="caution">
    <text evidence="1">The sequence shown here is derived from an EMBL/GenBank/DDBJ whole genome shotgun (WGS) entry which is preliminary data.</text>
</comment>
<dbReference type="AlphaFoldDB" id="A0AAV7W529"/>
<dbReference type="PANTHER" id="PTHR19446">
    <property type="entry name" value="REVERSE TRANSCRIPTASES"/>
    <property type="match status" value="1"/>
</dbReference>
<evidence type="ECO:0008006" key="3">
    <source>
        <dbReference type="Google" id="ProtNLM"/>
    </source>
</evidence>
<organism evidence="1 2">
    <name type="scientific">Pleurodeles waltl</name>
    <name type="common">Iberian ribbed newt</name>
    <dbReference type="NCBI Taxonomy" id="8319"/>
    <lineage>
        <taxon>Eukaryota</taxon>
        <taxon>Metazoa</taxon>
        <taxon>Chordata</taxon>
        <taxon>Craniata</taxon>
        <taxon>Vertebrata</taxon>
        <taxon>Euteleostomi</taxon>
        <taxon>Amphibia</taxon>
        <taxon>Batrachia</taxon>
        <taxon>Caudata</taxon>
        <taxon>Salamandroidea</taxon>
        <taxon>Salamandridae</taxon>
        <taxon>Pleurodelinae</taxon>
        <taxon>Pleurodeles</taxon>
    </lineage>
</organism>
<gene>
    <name evidence="1" type="ORF">NDU88_002796</name>
</gene>
<proteinExistence type="predicted"/>
<protein>
    <recommendedName>
        <fullName evidence="3">Reverse transcriptase domain-containing protein</fullName>
    </recommendedName>
</protein>
<accession>A0AAV7W529</accession>